<protein>
    <recommendedName>
        <fullName evidence="3">DUF6286 domain-containing protein</fullName>
    </recommendedName>
</protein>
<accession>A0A231GV24</accession>
<feature type="compositionally biased region" description="Basic and acidic residues" evidence="1">
    <location>
        <begin position="177"/>
        <end position="190"/>
    </location>
</feature>
<sequence>MNRRPRRITPAVLVAVALLVIAVLVAVSLIQNLGNAKELVSYHSIAVHLHDTTWRSYWVLGVGIALAVLGAVLLLAALLPGRRVVEALDAGEGMDAGITRRSLDGALHDAAGSVAGLEAARVRRGRKNIRVSGRAAHPDHADLEQTVNAAVADRLARIAPKSAPPVSTRLRAAQQPERVDKRVHVRKEVL</sequence>
<evidence type="ECO:0000313" key="5">
    <source>
        <dbReference type="Proteomes" id="UP000215506"/>
    </source>
</evidence>
<evidence type="ECO:0000256" key="2">
    <source>
        <dbReference type="SAM" id="Phobius"/>
    </source>
</evidence>
<gene>
    <name evidence="4" type="ORF">B7C42_07417</name>
</gene>
<dbReference type="Pfam" id="PF19803">
    <property type="entry name" value="DUF6286"/>
    <property type="match status" value="1"/>
</dbReference>
<evidence type="ECO:0000259" key="3">
    <source>
        <dbReference type="Pfam" id="PF19803"/>
    </source>
</evidence>
<comment type="caution">
    <text evidence="4">The sequence shown here is derived from an EMBL/GenBank/DDBJ whole genome shotgun (WGS) entry which is preliminary data.</text>
</comment>
<dbReference type="RefSeq" id="WP_094028128.1">
    <property type="nucleotide sequence ID" value="NZ_NGAF01000031.1"/>
</dbReference>
<keyword evidence="2" id="KW-1133">Transmembrane helix</keyword>
<dbReference type="AlphaFoldDB" id="A0A231GV24"/>
<dbReference type="Proteomes" id="UP000215506">
    <property type="component" value="Unassembled WGS sequence"/>
</dbReference>
<evidence type="ECO:0000256" key="1">
    <source>
        <dbReference type="SAM" id="MobiDB-lite"/>
    </source>
</evidence>
<reference evidence="4 5" key="1">
    <citation type="submission" date="2017-07" db="EMBL/GenBank/DDBJ databases">
        <title>First draft Genome Sequence of Nocardia cerradoensis isolated from human infection.</title>
        <authorList>
            <person name="Carrasco G."/>
        </authorList>
    </citation>
    <scope>NUCLEOTIDE SEQUENCE [LARGE SCALE GENOMIC DNA]</scope>
    <source>
        <strain evidence="4 5">CNM20130759</strain>
    </source>
</reference>
<proteinExistence type="predicted"/>
<feature type="transmembrane region" description="Helical" evidence="2">
    <location>
        <begin position="12"/>
        <end position="30"/>
    </location>
</feature>
<keyword evidence="2" id="KW-0812">Transmembrane</keyword>
<organism evidence="4 5">
    <name type="scientific">Nocardia cerradoensis</name>
    <dbReference type="NCBI Taxonomy" id="85688"/>
    <lineage>
        <taxon>Bacteria</taxon>
        <taxon>Bacillati</taxon>
        <taxon>Actinomycetota</taxon>
        <taxon>Actinomycetes</taxon>
        <taxon>Mycobacteriales</taxon>
        <taxon>Nocardiaceae</taxon>
        <taxon>Nocardia</taxon>
    </lineage>
</organism>
<feature type="domain" description="DUF6286" evidence="3">
    <location>
        <begin position="68"/>
        <end position="171"/>
    </location>
</feature>
<dbReference type="EMBL" id="NGAF01000031">
    <property type="protein sequence ID" value="OXR40479.1"/>
    <property type="molecule type" value="Genomic_DNA"/>
</dbReference>
<dbReference type="InterPro" id="IPR046253">
    <property type="entry name" value="DUF6286"/>
</dbReference>
<feature type="transmembrane region" description="Helical" evidence="2">
    <location>
        <begin position="57"/>
        <end position="79"/>
    </location>
</feature>
<keyword evidence="5" id="KW-1185">Reference proteome</keyword>
<evidence type="ECO:0000313" key="4">
    <source>
        <dbReference type="EMBL" id="OXR40479.1"/>
    </source>
</evidence>
<name>A0A231GV24_9NOCA</name>
<keyword evidence="2" id="KW-0472">Membrane</keyword>
<feature type="region of interest" description="Disordered" evidence="1">
    <location>
        <begin position="163"/>
        <end position="190"/>
    </location>
</feature>